<dbReference type="AlphaFoldDB" id="A0A1Q5PIM1"/>
<dbReference type="SUPFAM" id="SSF52279">
    <property type="entry name" value="Beta-D-glucan exohydrolase, C-terminal domain"/>
    <property type="match status" value="1"/>
</dbReference>
<gene>
    <name evidence="3" type="ORF">A3841_08695</name>
</gene>
<dbReference type="GO" id="GO:0004553">
    <property type="term" value="F:hydrolase activity, hydrolyzing O-glycosyl compounds"/>
    <property type="evidence" value="ECO:0007669"/>
    <property type="project" value="InterPro"/>
</dbReference>
<evidence type="ECO:0000313" key="4">
    <source>
        <dbReference type="Proteomes" id="UP000186551"/>
    </source>
</evidence>
<accession>A0A1Q5PIM1</accession>
<reference evidence="3 4" key="1">
    <citation type="submission" date="2016-03" db="EMBL/GenBank/DDBJ databases">
        <title>Genome sequence of Pontibacter sp. nov., of the family cytophagaceae, isolated from marine sediment of the Yellow Sea, China.</title>
        <authorList>
            <person name="Zhang G."/>
            <person name="Zhang R."/>
        </authorList>
    </citation>
    <scope>NUCLEOTIDE SEQUENCE [LARGE SCALE GENOMIC DNA]</scope>
    <source>
        <strain evidence="3 4">S10-8</strain>
    </source>
</reference>
<dbReference type="STRING" id="1797110.A3841_08695"/>
<comment type="caution">
    <text evidence="3">The sequence shown here is derived from an EMBL/GenBank/DDBJ whole genome shotgun (WGS) entry which is preliminary data.</text>
</comment>
<organism evidence="3 4">
    <name type="scientific">Pontibacter flavimaris</name>
    <dbReference type="NCBI Taxonomy" id="1797110"/>
    <lineage>
        <taxon>Bacteria</taxon>
        <taxon>Pseudomonadati</taxon>
        <taxon>Bacteroidota</taxon>
        <taxon>Cytophagia</taxon>
        <taxon>Cytophagales</taxon>
        <taxon>Hymenobacteraceae</taxon>
        <taxon>Pontibacter</taxon>
    </lineage>
</organism>
<dbReference type="InterPro" id="IPR002772">
    <property type="entry name" value="Glyco_hydro_3_C"/>
</dbReference>
<dbReference type="Pfam" id="PF01915">
    <property type="entry name" value="Glyco_hydro_3_C"/>
    <property type="match status" value="1"/>
</dbReference>
<dbReference type="GO" id="GO:0005975">
    <property type="term" value="P:carbohydrate metabolic process"/>
    <property type="evidence" value="ECO:0007669"/>
    <property type="project" value="InterPro"/>
</dbReference>
<name>A0A1Q5PIM1_9BACT</name>
<evidence type="ECO:0000313" key="3">
    <source>
        <dbReference type="EMBL" id="OKL42066.1"/>
    </source>
</evidence>
<dbReference type="Gene3D" id="3.40.50.1700">
    <property type="entry name" value="Glycoside hydrolase family 3 C-terminal domain"/>
    <property type="match status" value="1"/>
</dbReference>
<evidence type="ECO:0000259" key="2">
    <source>
        <dbReference type="Pfam" id="PF01915"/>
    </source>
</evidence>
<feature type="domain" description="Glycoside hydrolase family 3 C-terminal" evidence="2">
    <location>
        <begin position="37"/>
        <end position="127"/>
    </location>
</feature>
<proteinExistence type="predicted"/>
<dbReference type="Proteomes" id="UP000186551">
    <property type="component" value="Unassembled WGS sequence"/>
</dbReference>
<evidence type="ECO:0000256" key="1">
    <source>
        <dbReference type="ARBA" id="ARBA00022801"/>
    </source>
</evidence>
<protein>
    <recommendedName>
        <fullName evidence="2">Glycoside hydrolase family 3 C-terminal domain-containing protein</fullName>
    </recommendedName>
</protein>
<sequence length="131" mass="14499">MILLWLKPSIRPLFPADDSPLRVNLSACAMDMKYVNTLTAKKPTVLVINHANPFAINEVYNGQIRTRFNGITATFGVDSKASLDVVSGKFNPTGKMPFTTPVRQQAVEKNKEGEGYALFKFGESSGYKQLQ</sequence>
<keyword evidence="4" id="KW-1185">Reference proteome</keyword>
<dbReference type="InterPro" id="IPR036881">
    <property type="entry name" value="Glyco_hydro_3_C_sf"/>
</dbReference>
<keyword evidence="1" id="KW-0378">Hydrolase</keyword>
<dbReference type="EMBL" id="LVWA01000002">
    <property type="protein sequence ID" value="OKL42066.1"/>
    <property type="molecule type" value="Genomic_DNA"/>
</dbReference>